<evidence type="ECO:0000256" key="2">
    <source>
        <dbReference type="ARBA" id="ARBA00007613"/>
    </source>
</evidence>
<evidence type="ECO:0000256" key="1">
    <source>
        <dbReference type="ARBA" id="ARBA00004442"/>
    </source>
</evidence>
<dbReference type="Gene3D" id="1.20.1600.10">
    <property type="entry name" value="Outer membrane efflux proteins (OEP)"/>
    <property type="match status" value="1"/>
</dbReference>
<keyword evidence="5" id="KW-0812">Transmembrane</keyword>
<sequence>MKNSLCLISFLLLFIPFKFYASETLKFSKAYELSLQNSKRIQSLEYKLKANHENLNQVKSLMLPEVNFYGSYTQNNYKDIPVSNLFKVDIKQKVKNYNVILKQPLFDRNLASKMDIEESKYESYKNDLDIEKQKLAKELLDIYLALIKSKNKITMLSKFKEYLDSKKELLKTKYEMDLSTITELLTVESDFNQTNIDLEKEKVLFKVNKEKLISYMGDGLDFKIPGLDDIVFTSDNLKKIKINLVKIDEIYSNLQVDKLKNIMQMHKHELEDAQNNHLPKLSLNLKYTKNVSVENSYTSDSSYKENREFSINLVIPLYKGGYYTSLERASKLNIKSSQKDIEALLDDLKLQYKETRANINSAIRSISLYEKALEAAVLTKNIVNKEFSHGIKSILDLQEAEYKITQIKDKSIDNVTTLVDNYLAFLTLTNHFDALEVIDSIIKN</sequence>
<dbReference type="Proteomes" id="UP000308901">
    <property type="component" value="Unassembled WGS sequence"/>
</dbReference>
<protein>
    <submittedName>
        <fullName evidence="9">TolC family protein</fullName>
    </submittedName>
</protein>
<comment type="similarity">
    <text evidence="2">Belongs to the outer membrane factor (OMF) (TC 1.B.17) family.</text>
</comment>
<keyword evidence="3" id="KW-0813">Transport</keyword>
<accession>A0A5R8Y1K6</accession>
<reference evidence="9 10" key="1">
    <citation type="submission" date="2019-05" db="EMBL/GenBank/DDBJ databases">
        <title>Arcobacter sp. nov., isolated from sea sediment.</title>
        <authorList>
            <person name="Kim W."/>
        </authorList>
    </citation>
    <scope>NUCLEOTIDE SEQUENCE [LARGE SCALE GENOMIC DNA]</scope>
    <source>
        <strain evidence="9 10">CAU 1517</strain>
    </source>
</reference>
<proteinExistence type="inferred from homology"/>
<dbReference type="InterPro" id="IPR051906">
    <property type="entry name" value="TolC-like"/>
</dbReference>
<keyword evidence="10" id="KW-1185">Reference proteome</keyword>
<evidence type="ECO:0000256" key="3">
    <source>
        <dbReference type="ARBA" id="ARBA00022448"/>
    </source>
</evidence>
<dbReference type="GO" id="GO:1990281">
    <property type="term" value="C:efflux pump complex"/>
    <property type="evidence" value="ECO:0007669"/>
    <property type="project" value="TreeGrafter"/>
</dbReference>
<dbReference type="PANTHER" id="PTHR30026">
    <property type="entry name" value="OUTER MEMBRANE PROTEIN TOLC"/>
    <property type="match status" value="1"/>
</dbReference>
<dbReference type="OrthoDB" id="9780675at2"/>
<comment type="subcellular location">
    <subcellularLocation>
        <location evidence="1">Cell outer membrane</location>
    </subcellularLocation>
</comment>
<dbReference type="GO" id="GO:0015562">
    <property type="term" value="F:efflux transmembrane transporter activity"/>
    <property type="evidence" value="ECO:0007669"/>
    <property type="project" value="InterPro"/>
</dbReference>
<dbReference type="GO" id="GO:0009279">
    <property type="term" value="C:cell outer membrane"/>
    <property type="evidence" value="ECO:0007669"/>
    <property type="project" value="UniProtKB-SubCell"/>
</dbReference>
<dbReference type="EMBL" id="VANU01000002">
    <property type="protein sequence ID" value="TLP39217.1"/>
    <property type="molecule type" value="Genomic_DNA"/>
</dbReference>
<dbReference type="Pfam" id="PF02321">
    <property type="entry name" value="OEP"/>
    <property type="match status" value="2"/>
</dbReference>
<gene>
    <name evidence="9" type="ORF">FDK22_04925</name>
</gene>
<evidence type="ECO:0000256" key="5">
    <source>
        <dbReference type="ARBA" id="ARBA00022692"/>
    </source>
</evidence>
<dbReference type="AlphaFoldDB" id="A0A5R8Y1K6"/>
<feature type="coiled-coil region" evidence="8">
    <location>
        <begin position="338"/>
        <end position="365"/>
    </location>
</feature>
<dbReference type="PANTHER" id="PTHR30026:SF20">
    <property type="entry name" value="OUTER MEMBRANE PROTEIN TOLC"/>
    <property type="match status" value="1"/>
</dbReference>
<evidence type="ECO:0000256" key="4">
    <source>
        <dbReference type="ARBA" id="ARBA00022452"/>
    </source>
</evidence>
<evidence type="ECO:0000256" key="7">
    <source>
        <dbReference type="ARBA" id="ARBA00023237"/>
    </source>
</evidence>
<organism evidence="9 10">
    <name type="scientific">Arcobacter arenosus</name>
    <dbReference type="NCBI Taxonomy" id="2576037"/>
    <lineage>
        <taxon>Bacteria</taxon>
        <taxon>Pseudomonadati</taxon>
        <taxon>Campylobacterota</taxon>
        <taxon>Epsilonproteobacteria</taxon>
        <taxon>Campylobacterales</taxon>
        <taxon>Arcobacteraceae</taxon>
        <taxon>Arcobacter</taxon>
    </lineage>
</organism>
<evidence type="ECO:0000313" key="9">
    <source>
        <dbReference type="EMBL" id="TLP39217.1"/>
    </source>
</evidence>
<evidence type="ECO:0000256" key="6">
    <source>
        <dbReference type="ARBA" id="ARBA00023136"/>
    </source>
</evidence>
<evidence type="ECO:0000313" key="10">
    <source>
        <dbReference type="Proteomes" id="UP000308901"/>
    </source>
</evidence>
<comment type="caution">
    <text evidence="9">The sequence shown here is derived from an EMBL/GenBank/DDBJ whole genome shotgun (WGS) entry which is preliminary data.</text>
</comment>
<name>A0A5R8Y1K6_9BACT</name>
<dbReference type="SUPFAM" id="SSF56954">
    <property type="entry name" value="Outer membrane efflux proteins (OEP)"/>
    <property type="match status" value="1"/>
</dbReference>
<dbReference type="InterPro" id="IPR003423">
    <property type="entry name" value="OMP_efflux"/>
</dbReference>
<keyword evidence="4" id="KW-1134">Transmembrane beta strand</keyword>
<evidence type="ECO:0000256" key="8">
    <source>
        <dbReference type="SAM" id="Coils"/>
    </source>
</evidence>
<dbReference type="GO" id="GO:0015288">
    <property type="term" value="F:porin activity"/>
    <property type="evidence" value="ECO:0007669"/>
    <property type="project" value="TreeGrafter"/>
</dbReference>
<keyword evidence="8" id="KW-0175">Coiled coil</keyword>
<keyword evidence="6" id="KW-0472">Membrane</keyword>
<dbReference type="RefSeq" id="WP_138151801.1">
    <property type="nucleotide sequence ID" value="NZ_VANU01000002.1"/>
</dbReference>
<keyword evidence="7" id="KW-0998">Cell outer membrane</keyword>